<comment type="cofactor">
    <cofactor evidence="1">
        <name>pantetheine 4'-phosphate</name>
        <dbReference type="ChEBI" id="CHEBI:47942"/>
    </cofactor>
</comment>
<dbReference type="InterPro" id="IPR016039">
    <property type="entry name" value="Thiolase-like"/>
</dbReference>
<feature type="compositionally biased region" description="Low complexity" evidence="10">
    <location>
        <begin position="1336"/>
        <end position="1352"/>
    </location>
</feature>
<dbReference type="InterPro" id="IPR036291">
    <property type="entry name" value="NAD(P)-bd_dom_sf"/>
</dbReference>
<evidence type="ECO:0000259" key="13">
    <source>
        <dbReference type="PROSITE" id="PS52019"/>
    </source>
</evidence>
<dbReference type="Gene3D" id="1.10.1200.10">
    <property type="entry name" value="ACP-like"/>
    <property type="match status" value="1"/>
</dbReference>
<dbReference type="SMART" id="SM01294">
    <property type="entry name" value="PKS_PP_betabranch"/>
    <property type="match status" value="1"/>
</dbReference>
<dbReference type="SMART" id="SM00827">
    <property type="entry name" value="PKS_AT"/>
    <property type="match status" value="1"/>
</dbReference>
<evidence type="ECO:0000256" key="6">
    <source>
        <dbReference type="ARBA" id="ARBA00023194"/>
    </source>
</evidence>
<dbReference type="Pfam" id="PF00550">
    <property type="entry name" value="PP-binding"/>
    <property type="match status" value="1"/>
</dbReference>
<evidence type="ECO:0000256" key="8">
    <source>
        <dbReference type="ARBA" id="ARBA00023315"/>
    </source>
</evidence>
<dbReference type="Gene3D" id="3.10.129.110">
    <property type="entry name" value="Polyketide synthase dehydratase"/>
    <property type="match status" value="1"/>
</dbReference>
<dbReference type="InterPro" id="IPR016036">
    <property type="entry name" value="Malonyl_transacylase_ACP-bd"/>
</dbReference>
<dbReference type="OrthoDB" id="4516163at2"/>
<dbReference type="eggNOG" id="COG3321">
    <property type="taxonomic scope" value="Bacteria"/>
</dbReference>
<dbReference type="Pfam" id="PF00698">
    <property type="entry name" value="Acyl_transf_1"/>
    <property type="match status" value="1"/>
</dbReference>
<dbReference type="FunFam" id="3.40.366.10:FF:000002">
    <property type="entry name" value="Probable polyketide synthase 2"/>
    <property type="match status" value="1"/>
</dbReference>
<evidence type="ECO:0000256" key="2">
    <source>
        <dbReference type="ARBA" id="ARBA00004792"/>
    </source>
</evidence>
<evidence type="ECO:0000256" key="1">
    <source>
        <dbReference type="ARBA" id="ARBA00001957"/>
    </source>
</evidence>
<feature type="region of interest" description="Disordered" evidence="10">
    <location>
        <begin position="462"/>
        <end position="514"/>
    </location>
</feature>
<dbReference type="InterPro" id="IPR049900">
    <property type="entry name" value="PKS_mFAS_DH"/>
</dbReference>
<dbReference type="CDD" id="cd08956">
    <property type="entry name" value="KR_3_FAS_SDR_x"/>
    <property type="match status" value="1"/>
</dbReference>
<name>E3JBT4_PSEI1</name>
<evidence type="ECO:0000256" key="7">
    <source>
        <dbReference type="ARBA" id="ARBA00023268"/>
    </source>
</evidence>
<dbReference type="InterPro" id="IPR013968">
    <property type="entry name" value="PKS_KR"/>
</dbReference>
<feature type="region of interest" description="Disordered" evidence="10">
    <location>
        <begin position="1820"/>
        <end position="1839"/>
    </location>
</feature>
<dbReference type="InterPro" id="IPR018201">
    <property type="entry name" value="Ketoacyl_synth_AS"/>
</dbReference>
<dbReference type="Proteomes" id="UP000002484">
    <property type="component" value="Chromosome"/>
</dbReference>
<evidence type="ECO:0000256" key="3">
    <source>
        <dbReference type="ARBA" id="ARBA00022450"/>
    </source>
</evidence>
<dbReference type="SUPFAM" id="SSF47336">
    <property type="entry name" value="ACP-like"/>
    <property type="match status" value="1"/>
</dbReference>
<dbReference type="SMART" id="SM00825">
    <property type="entry name" value="PKS_KS"/>
    <property type="match status" value="1"/>
</dbReference>
<dbReference type="FunFam" id="3.40.47.10:FF:000019">
    <property type="entry name" value="Polyketide synthase type I"/>
    <property type="match status" value="1"/>
</dbReference>
<dbReference type="Gene3D" id="3.40.366.10">
    <property type="entry name" value="Malonyl-Coenzyme A Acyl Carrier Protein, domain 2"/>
    <property type="match status" value="1"/>
</dbReference>
<dbReference type="GO" id="GO:0033068">
    <property type="term" value="P:macrolide biosynthetic process"/>
    <property type="evidence" value="ECO:0007669"/>
    <property type="project" value="UniProtKB-ARBA"/>
</dbReference>
<dbReference type="CDD" id="cd00833">
    <property type="entry name" value="PKS"/>
    <property type="match status" value="1"/>
</dbReference>
<dbReference type="Pfam" id="PF08990">
    <property type="entry name" value="Docking"/>
    <property type="match status" value="1"/>
</dbReference>
<feature type="compositionally biased region" description="Low complexity" evidence="10">
    <location>
        <begin position="1521"/>
        <end position="1533"/>
    </location>
</feature>
<dbReference type="SUPFAM" id="SSF52151">
    <property type="entry name" value="FabD/lysophospholipase-like"/>
    <property type="match status" value="1"/>
</dbReference>
<dbReference type="PROSITE" id="PS52004">
    <property type="entry name" value="KS3_2"/>
    <property type="match status" value="1"/>
</dbReference>
<evidence type="ECO:0000259" key="11">
    <source>
        <dbReference type="PROSITE" id="PS50075"/>
    </source>
</evidence>
<dbReference type="GO" id="GO:0004312">
    <property type="term" value="F:fatty acid synthase activity"/>
    <property type="evidence" value="ECO:0007669"/>
    <property type="project" value="TreeGrafter"/>
</dbReference>
<keyword evidence="15" id="KW-1185">Reference proteome</keyword>
<keyword evidence="8" id="KW-0012">Acyltransferase</keyword>
<feature type="domain" description="Carrier" evidence="11">
    <location>
        <begin position="1856"/>
        <end position="1931"/>
    </location>
</feature>
<dbReference type="Pfam" id="PF08659">
    <property type="entry name" value="KR"/>
    <property type="match status" value="1"/>
</dbReference>
<dbReference type="PROSITE" id="PS00606">
    <property type="entry name" value="KS3_1"/>
    <property type="match status" value="1"/>
</dbReference>
<feature type="region of interest" description="Disordered" evidence="10">
    <location>
        <begin position="1521"/>
        <end position="1558"/>
    </location>
</feature>
<dbReference type="InterPro" id="IPR014043">
    <property type="entry name" value="Acyl_transferase_dom"/>
</dbReference>
<dbReference type="Gene3D" id="3.30.70.3290">
    <property type="match status" value="1"/>
</dbReference>
<evidence type="ECO:0000256" key="10">
    <source>
        <dbReference type="SAM" id="MobiDB-lite"/>
    </source>
</evidence>
<evidence type="ECO:0000256" key="4">
    <source>
        <dbReference type="ARBA" id="ARBA00022553"/>
    </source>
</evidence>
<dbReference type="InterPro" id="IPR055123">
    <property type="entry name" value="SpnB-like_Rossmann"/>
</dbReference>
<dbReference type="InterPro" id="IPR006162">
    <property type="entry name" value="Ppantetheine_attach_site"/>
</dbReference>
<dbReference type="PANTHER" id="PTHR43775:SF51">
    <property type="entry name" value="INACTIVE PHENOLPHTHIOCEROL SYNTHESIS POLYKETIDE SYNTHASE TYPE I PKS1-RELATED"/>
    <property type="match status" value="1"/>
</dbReference>
<dbReference type="InterPro" id="IPR032821">
    <property type="entry name" value="PKS_assoc"/>
</dbReference>
<dbReference type="Pfam" id="PF22953">
    <property type="entry name" value="SpnB_Rossmann"/>
    <property type="match status" value="1"/>
</dbReference>
<evidence type="ECO:0000313" key="15">
    <source>
        <dbReference type="Proteomes" id="UP000002484"/>
    </source>
</evidence>
<feature type="region of interest" description="Disordered" evidence="10">
    <location>
        <begin position="1334"/>
        <end position="1353"/>
    </location>
</feature>
<dbReference type="GO" id="GO:0006633">
    <property type="term" value="P:fatty acid biosynthetic process"/>
    <property type="evidence" value="ECO:0007669"/>
    <property type="project" value="InterPro"/>
</dbReference>
<dbReference type="HOGENOM" id="CLU_000022_35_2_11"/>
<dbReference type="InterPro" id="IPR014030">
    <property type="entry name" value="Ketoacyl_synth_N"/>
</dbReference>
<dbReference type="InterPro" id="IPR015083">
    <property type="entry name" value="NorB/c/GfsB-D-like_docking"/>
</dbReference>
<dbReference type="RefSeq" id="WP_013425362.1">
    <property type="nucleotide sequence ID" value="NC_014666.1"/>
</dbReference>
<dbReference type="PROSITE" id="PS52019">
    <property type="entry name" value="PKS_MFAS_DH"/>
    <property type="match status" value="1"/>
</dbReference>
<dbReference type="InterPro" id="IPR050091">
    <property type="entry name" value="PKS_NRPS_Biosynth_Enz"/>
</dbReference>
<dbReference type="SMART" id="SM00823">
    <property type="entry name" value="PKS_PP"/>
    <property type="match status" value="1"/>
</dbReference>
<dbReference type="InterPro" id="IPR049552">
    <property type="entry name" value="PKS_DH_N"/>
</dbReference>
<dbReference type="KEGG" id="fri:FraEuI1c_4245"/>
<organism evidence="14 15">
    <name type="scientific">Pseudofrankia inefficax (strain DSM 45817 / CECT 9037 / DDB 130130 / EuI1c)</name>
    <name type="common">Frankia inefficax</name>
    <dbReference type="NCBI Taxonomy" id="298654"/>
    <lineage>
        <taxon>Bacteria</taxon>
        <taxon>Bacillati</taxon>
        <taxon>Actinomycetota</taxon>
        <taxon>Actinomycetes</taxon>
        <taxon>Frankiales</taxon>
        <taxon>Frankiaceae</taxon>
        <taxon>Pseudofrankia</taxon>
    </lineage>
</organism>
<dbReference type="InterPro" id="IPR020806">
    <property type="entry name" value="PKS_PP-bd"/>
</dbReference>
<dbReference type="Pfam" id="PF21089">
    <property type="entry name" value="PKS_DH_N"/>
    <property type="match status" value="1"/>
</dbReference>
<keyword evidence="6" id="KW-0045">Antibiotic biosynthesis</keyword>
<evidence type="ECO:0000256" key="5">
    <source>
        <dbReference type="ARBA" id="ARBA00022679"/>
    </source>
</evidence>
<dbReference type="SUPFAM" id="SSF55048">
    <property type="entry name" value="Probable ACP-binding domain of malonyl-CoA ACP transacylase"/>
    <property type="match status" value="1"/>
</dbReference>
<feature type="domain" description="Ketosynthase family 3 (KS3)" evidence="12">
    <location>
        <begin position="33"/>
        <end position="459"/>
    </location>
</feature>
<dbReference type="InterPro" id="IPR016035">
    <property type="entry name" value="Acyl_Trfase/lysoPLipase"/>
</dbReference>
<dbReference type="STRING" id="298654.FraEuI1c_4245"/>
<dbReference type="Pfam" id="PF02801">
    <property type="entry name" value="Ketoacyl-synt_C"/>
    <property type="match status" value="1"/>
</dbReference>
<dbReference type="InterPro" id="IPR001227">
    <property type="entry name" value="Ac_transferase_dom_sf"/>
</dbReference>
<dbReference type="EMBL" id="CP002299">
    <property type="protein sequence ID" value="ADP82244.1"/>
    <property type="molecule type" value="Genomic_DNA"/>
</dbReference>
<dbReference type="InterPro" id="IPR009081">
    <property type="entry name" value="PP-bd_ACP"/>
</dbReference>
<gene>
    <name evidence="14" type="ordered locus">FraEuI1c_4245</name>
</gene>
<keyword evidence="7" id="KW-0511">Multifunctional enzyme</keyword>
<protein>
    <submittedName>
        <fullName evidence="14">Acyl transferase</fullName>
    </submittedName>
</protein>
<dbReference type="SUPFAM" id="SSF51735">
    <property type="entry name" value="NAD(P)-binding Rossmann-fold domains"/>
    <property type="match status" value="2"/>
</dbReference>
<feature type="active site" description="Proton acceptor; for dehydratase activity" evidence="9">
    <location>
        <position position="1067"/>
    </location>
</feature>
<accession>E3JBT4</accession>
<keyword evidence="5 14" id="KW-0808">Transferase</keyword>
<dbReference type="Pfam" id="PF00109">
    <property type="entry name" value="ketoacyl-synt"/>
    <property type="match status" value="1"/>
</dbReference>
<keyword evidence="4" id="KW-0597">Phosphoprotein</keyword>
<reference evidence="14 15" key="1">
    <citation type="submission" date="2010-10" db="EMBL/GenBank/DDBJ databases">
        <title>Complete sequence of Frankia sp. EuI1c.</title>
        <authorList>
            <consortium name="US DOE Joint Genome Institute"/>
            <person name="Lucas S."/>
            <person name="Copeland A."/>
            <person name="Lapidus A."/>
            <person name="Cheng J.-F."/>
            <person name="Bruce D."/>
            <person name="Goodwin L."/>
            <person name="Pitluck S."/>
            <person name="Chertkov O."/>
            <person name="Detter J.C."/>
            <person name="Han C."/>
            <person name="Tapia R."/>
            <person name="Land M."/>
            <person name="Hauser L."/>
            <person name="Jeffries C."/>
            <person name="Kyrpides N."/>
            <person name="Ivanova N."/>
            <person name="Mikhailova N."/>
            <person name="Beauchemin N."/>
            <person name="Sen A."/>
            <person name="Sur S.A."/>
            <person name="Gtari M."/>
            <person name="Wall L."/>
            <person name="Tisa L."/>
            <person name="Woyke T."/>
        </authorList>
    </citation>
    <scope>NUCLEOTIDE SEQUENCE [LARGE SCALE GENOMIC DNA]</scope>
    <source>
        <strain evidence="15">DSM 45817 / CECT 9037 / EuI1c</strain>
    </source>
</reference>
<dbReference type="GO" id="GO:0031177">
    <property type="term" value="F:phosphopantetheine binding"/>
    <property type="evidence" value="ECO:0007669"/>
    <property type="project" value="InterPro"/>
</dbReference>
<proteinExistence type="predicted"/>
<evidence type="ECO:0000259" key="12">
    <source>
        <dbReference type="PROSITE" id="PS52004"/>
    </source>
</evidence>
<dbReference type="Gene3D" id="3.40.47.10">
    <property type="match status" value="1"/>
</dbReference>
<feature type="domain" description="PKS/mFAS DH" evidence="13">
    <location>
        <begin position="1035"/>
        <end position="1320"/>
    </location>
</feature>
<dbReference type="Gene3D" id="3.40.50.720">
    <property type="entry name" value="NAD(P)-binding Rossmann-like Domain"/>
    <property type="match status" value="1"/>
</dbReference>
<dbReference type="Pfam" id="PF16197">
    <property type="entry name" value="KAsynt_C_assoc"/>
    <property type="match status" value="1"/>
</dbReference>
<sequence length="2008" mass="208539">MTNEEKLRGYLKRVTADLYQARQQLRDTHNTHHEPIAIIGIGCRYPGNTNTPEQLWNLLNTGTDAITPFPTNRGWNTHHLYHPDPDHPHTTTTTHGGFLHDADQFDPTFFNLSPREAQAMDPQQRLLLETTWHTLEHAHIPPEHLRATPTGVFMGIMYNDYGARLQPPPPEFEGFVGQGSAASVASGRLSYTFGLQGPAITVDTACSSSLVAVHLAARALRNGECTLALAGGVTVMATPQVFVGFSRQRGVSADGRCKAFAAGADGTGWGEGVGVLLLERLSDAQANGHQVHAVLRGSAVNQDGTTSQLSAPNGPSQRRVIAAALADADLEPHDIDVVEAHGTGTPLGDPIEAQALLAAYGKRPAGAAPLWLGTVKSNIGHTQAAAGVAGIIKMVLALRHGIIPRTLHVDQPSPAVDWEAGAVRPVLDTIEWPRTGRPRRAAVSSFGFSGTNAHVVLEQAPDDVNRPRPAPIGAAGPGPAPAQRSWRGPIPAQRAAGTTRDPATPRPGDAERDLPVLPWVLSARTPGALRTMASRLSDAIQDDALQDDAGWDGPGWPDTATEGVTALDVGHALASTRSLFRHRAVVLARDRAGFLDGLRACADDVPAAELVRGSALGGRTAFVFPGQGSQWDEMAVALLRTEPVFRDQLHECAAALAPYVDWSLLDVVAGVPGAPALSRVDVVQPTLFAVMVALAQTWQSYGVRPDAVVGHSQGEIAAACVSGALSLPDAAKVVALRSAAIAQLAGTGGMTSVALAQAPARELIDRWPDRLAVAAVNGPSSVVVAGDLDALADLEAACARSDVRARRIDVDYASHTPAVEAIRDELLDVLGDIRARRGEVAFYSSLTGDRVDGTALGADYWYRSLRASVAFESATRALVRDGHLVFVESSPHPVLTGSVAHTLDSAEVTGVTLGTLRRGHGDGAQFRQALAQAHVHGVPVDWEAVFDGLGGDGAARAADGAGDAAAAGDGHGPAVPTRRHVRLPGYPFEHRRYWIDTPAQVTDVAELGLRPAGHPLLAASVEPATQVAGGGDAGPDAEGAGAGLAPGAGRVLSGRLSPRTQPWLAEHVVLGTPVLAGTVFVDLALSVGRQVGCAILDELTPQVPLTVPDDGVDLQLVLTEADDRGRRRLSAYSRPDAEHGWTRHAVAVLAPGLPLDAPAGPRPADGLAPGRDAWPPEGAVPIELDGIYAELADQGYDYGPSYQGLRAAWRVGDELWGEVRLPAGLVGTGFALHPALLDAALHLPLAAATRDPDTAGPPPRRMPFAWSGVAVAAGAARSARVRIRSAGPDTVTVSLFDEQMAPIAQVASLVTRDMAAFAPRPSDQLYHVRWQPTTRPEPAAAGPAEDAAAPPALVGPADGELRGLLSTGAYPDLDALGDALAAGAGPPELIVVTSGAFPGHGADDLPGDVHATARRVLQVVQGWLGDERLAGSRLVVVTRGAVAAGPADAVEDLPGAALWGLIRAAQAEHPGRLLLVDLDDSLSSGAALAAALRAGGDDEPQLALRAGHWLVPRLARVRTDSAAGTADDTAGSAHSDQTNGDPAAGPGSPRRPFGPDGTVLVTGGTGTLGALIARHLVTAHGVRHLLLVSRSGPAAARATAVHEELTALGADVRIAACDPVDPAALAALLATVAPQPPVRAVVHAAGVLDDATITALTARQLDAVLRPKVDAAWHLHQATRELDLDAFVLFSSAAGTIGHAGQANYAGANTFLDALAHHRRGRGLPATSLVWGVWEQAAAALGEHGASAVEALRNRTGLTPIALDDGLAMFDAAIEARAGSGPGATLPVVMPANLSLAALRRQAGAGLLAPIMRALVPTARPPGESGPAEAGFADGPGDRRGWARRLDGESADDRRAILARLVRAHVAAVLGHVTADDVDEDTAFRDLGFDSLTAVQLRNEVSAASGLTLPASLVFDHPTPRALAAYLDGELAGDVAAAAVLLADLDRFDAALDALPDTPERAAVTARLDALHWKWAAAQDADDDADADLASATDDEIFRVIDDELGIS</sequence>
<dbReference type="PANTHER" id="PTHR43775">
    <property type="entry name" value="FATTY ACID SYNTHASE"/>
    <property type="match status" value="1"/>
</dbReference>
<dbReference type="InterPro" id="IPR042104">
    <property type="entry name" value="PKS_dehydratase_sf"/>
</dbReference>
<dbReference type="GO" id="GO:0004315">
    <property type="term" value="F:3-oxoacyl-[acyl-carrier-protein] synthase activity"/>
    <property type="evidence" value="ECO:0007669"/>
    <property type="project" value="InterPro"/>
</dbReference>
<dbReference type="InterPro" id="IPR020807">
    <property type="entry name" value="PKS_DH"/>
</dbReference>
<dbReference type="InterPro" id="IPR057326">
    <property type="entry name" value="KR_dom"/>
</dbReference>
<evidence type="ECO:0000313" key="14">
    <source>
        <dbReference type="EMBL" id="ADP82244.1"/>
    </source>
</evidence>
<dbReference type="SMART" id="SM00826">
    <property type="entry name" value="PKS_DH"/>
    <property type="match status" value="1"/>
</dbReference>
<dbReference type="PROSITE" id="PS00012">
    <property type="entry name" value="PHOSPHOPANTETHEINE"/>
    <property type="match status" value="1"/>
</dbReference>
<keyword evidence="3" id="KW-0596">Phosphopantetheine</keyword>
<dbReference type="InterPro" id="IPR049551">
    <property type="entry name" value="PKS_DH_C"/>
</dbReference>
<comment type="pathway">
    <text evidence="2">Antibiotic biosynthesis.</text>
</comment>
<evidence type="ECO:0000256" key="9">
    <source>
        <dbReference type="PROSITE-ProRule" id="PRU01363"/>
    </source>
</evidence>
<dbReference type="SMART" id="SM00822">
    <property type="entry name" value="PKS_KR"/>
    <property type="match status" value="1"/>
</dbReference>
<dbReference type="FunFam" id="1.10.1200.10:FF:000007">
    <property type="entry name" value="Probable polyketide synthase pks17"/>
    <property type="match status" value="1"/>
</dbReference>
<feature type="region of interest" description="N-terminal hotdog fold" evidence="9">
    <location>
        <begin position="1035"/>
        <end position="1156"/>
    </location>
</feature>
<dbReference type="InParanoid" id="E3JBT4"/>
<dbReference type="InterPro" id="IPR020841">
    <property type="entry name" value="PKS_Beta-ketoAc_synthase_dom"/>
</dbReference>
<dbReference type="InterPro" id="IPR036736">
    <property type="entry name" value="ACP-like_sf"/>
</dbReference>
<dbReference type="PROSITE" id="PS50075">
    <property type="entry name" value="CARRIER"/>
    <property type="match status" value="1"/>
</dbReference>
<feature type="active site" description="Proton donor; for dehydratase activity" evidence="9">
    <location>
        <position position="1238"/>
    </location>
</feature>
<feature type="region of interest" description="C-terminal hotdog fold" evidence="9">
    <location>
        <begin position="1179"/>
        <end position="1320"/>
    </location>
</feature>
<dbReference type="Pfam" id="PF14765">
    <property type="entry name" value="PS-DH"/>
    <property type="match status" value="1"/>
</dbReference>
<dbReference type="InterPro" id="IPR014031">
    <property type="entry name" value="Ketoacyl_synth_C"/>
</dbReference>
<dbReference type="SUPFAM" id="SSF53901">
    <property type="entry name" value="Thiolase-like"/>
    <property type="match status" value="1"/>
</dbReference>